<dbReference type="SUPFAM" id="SSF52402">
    <property type="entry name" value="Adenine nucleotide alpha hydrolases-like"/>
    <property type="match status" value="1"/>
</dbReference>
<proteinExistence type="inferred from homology"/>
<dbReference type="InterPro" id="IPR014729">
    <property type="entry name" value="Rossmann-like_a/b/a_fold"/>
</dbReference>
<organism evidence="3 4">
    <name type="scientific">Phreatobacter aquaticus</name>
    <dbReference type="NCBI Taxonomy" id="2570229"/>
    <lineage>
        <taxon>Bacteria</taxon>
        <taxon>Pseudomonadati</taxon>
        <taxon>Pseudomonadota</taxon>
        <taxon>Alphaproteobacteria</taxon>
        <taxon>Hyphomicrobiales</taxon>
        <taxon>Phreatobacteraceae</taxon>
        <taxon>Phreatobacter</taxon>
    </lineage>
</organism>
<reference evidence="3 4" key="1">
    <citation type="submission" date="2019-04" db="EMBL/GenBank/DDBJ databases">
        <title>Phreatobacter aquaticus sp. nov.</title>
        <authorList>
            <person name="Choi A."/>
            <person name="Baek K."/>
        </authorList>
    </citation>
    <scope>NUCLEOTIDE SEQUENCE [LARGE SCALE GENOMIC DNA]</scope>
    <source>
        <strain evidence="3 4">NMCR1094</strain>
    </source>
</reference>
<dbReference type="PRINTS" id="PR01438">
    <property type="entry name" value="UNVRSLSTRESS"/>
</dbReference>
<dbReference type="Pfam" id="PF00582">
    <property type="entry name" value="Usp"/>
    <property type="match status" value="1"/>
</dbReference>
<dbReference type="RefSeq" id="WP_137101428.1">
    <property type="nucleotide sequence ID" value="NZ_CP039865.1"/>
</dbReference>
<gene>
    <name evidence="3" type="ORF">E8L99_21235</name>
</gene>
<accession>A0A4D7QK82</accession>
<evidence type="ECO:0000313" key="3">
    <source>
        <dbReference type="EMBL" id="QCK88100.1"/>
    </source>
</evidence>
<dbReference type="AlphaFoldDB" id="A0A4D7QK82"/>
<dbReference type="InterPro" id="IPR006015">
    <property type="entry name" value="Universal_stress_UspA"/>
</dbReference>
<name>A0A4D7QK82_9HYPH</name>
<dbReference type="KEGG" id="paqt:E8L99_21235"/>
<evidence type="ECO:0000259" key="2">
    <source>
        <dbReference type="Pfam" id="PF00582"/>
    </source>
</evidence>
<evidence type="ECO:0000313" key="4">
    <source>
        <dbReference type="Proteomes" id="UP000298588"/>
    </source>
</evidence>
<dbReference type="PANTHER" id="PTHR46268:SF6">
    <property type="entry name" value="UNIVERSAL STRESS PROTEIN UP12"/>
    <property type="match status" value="1"/>
</dbReference>
<sequence>MFRSVLCPVDPAERGPEAPALTNAKRMVEASGGKLTLLAVIPDTPGMAAEYLPADFRETQWKDAEATLKDLAQSLGLPAGTVATKVRYGRPYHEILEEAVEAKSDLIVMASHRPSLSTYLIGSNAAHVVRHAKCSVMVLRPEAA</sequence>
<dbReference type="PANTHER" id="PTHR46268">
    <property type="entry name" value="STRESS RESPONSE PROTEIN NHAX"/>
    <property type="match status" value="1"/>
</dbReference>
<dbReference type="InterPro" id="IPR006016">
    <property type="entry name" value="UspA"/>
</dbReference>
<keyword evidence="4" id="KW-1185">Reference proteome</keyword>
<dbReference type="Gene3D" id="3.40.50.620">
    <property type="entry name" value="HUPs"/>
    <property type="match status" value="1"/>
</dbReference>
<evidence type="ECO:0000256" key="1">
    <source>
        <dbReference type="ARBA" id="ARBA00008791"/>
    </source>
</evidence>
<comment type="similarity">
    <text evidence="1">Belongs to the universal stress protein A family.</text>
</comment>
<dbReference type="Proteomes" id="UP000298588">
    <property type="component" value="Chromosome"/>
</dbReference>
<protein>
    <submittedName>
        <fullName evidence="3">Universal stress protein</fullName>
    </submittedName>
</protein>
<dbReference type="OrthoDB" id="9792500at2"/>
<feature type="domain" description="UspA" evidence="2">
    <location>
        <begin position="1"/>
        <end position="140"/>
    </location>
</feature>
<dbReference type="EMBL" id="CP039865">
    <property type="protein sequence ID" value="QCK88100.1"/>
    <property type="molecule type" value="Genomic_DNA"/>
</dbReference>
<dbReference type="CDD" id="cd00293">
    <property type="entry name" value="USP-like"/>
    <property type="match status" value="1"/>
</dbReference>